<evidence type="ECO:0000313" key="3">
    <source>
        <dbReference type="Proteomes" id="UP000291822"/>
    </source>
</evidence>
<organism evidence="2 3">
    <name type="scientific">Dyella soli</name>
    <dbReference type="NCBI Taxonomy" id="522319"/>
    <lineage>
        <taxon>Bacteria</taxon>
        <taxon>Pseudomonadati</taxon>
        <taxon>Pseudomonadota</taxon>
        <taxon>Gammaproteobacteria</taxon>
        <taxon>Lysobacterales</taxon>
        <taxon>Rhodanobacteraceae</taxon>
        <taxon>Dyella</taxon>
    </lineage>
</organism>
<dbReference type="Gene3D" id="3.30.720.120">
    <property type="match status" value="1"/>
</dbReference>
<evidence type="ECO:0000259" key="1">
    <source>
        <dbReference type="PROSITE" id="PS51819"/>
    </source>
</evidence>
<dbReference type="PANTHER" id="PTHR34109:SF1">
    <property type="entry name" value="VOC DOMAIN-CONTAINING PROTEIN"/>
    <property type="match status" value="1"/>
</dbReference>
<name>A0A4R0YRV9_9GAMM</name>
<gene>
    <name evidence="2" type="ORF">EZM97_11515</name>
</gene>
<comment type="caution">
    <text evidence="2">The sequence shown here is derived from an EMBL/GenBank/DDBJ whole genome shotgun (WGS) entry which is preliminary data.</text>
</comment>
<sequence>MIHNRSMPPGTIIPELAYRDLPLAVAWLCRTFGFRERLRIGEHRAQLVFMDASIVVTQQDLATQPAAHAVMVHVPDIDSHYNRARDNGADIVRPPVDHPYGERQYAVVDIGGHRWIFSQSIADVDPEDWGGTLVDTSPHH</sequence>
<dbReference type="Proteomes" id="UP000291822">
    <property type="component" value="Unassembled WGS sequence"/>
</dbReference>
<dbReference type="RefSeq" id="WP_131406770.1">
    <property type="nucleotide sequence ID" value="NZ_SJTG01000002.1"/>
</dbReference>
<dbReference type="PROSITE" id="PS51819">
    <property type="entry name" value="VOC"/>
    <property type="match status" value="1"/>
</dbReference>
<evidence type="ECO:0000313" key="2">
    <source>
        <dbReference type="EMBL" id="TCI09588.1"/>
    </source>
</evidence>
<dbReference type="AlphaFoldDB" id="A0A4R0YRV9"/>
<protein>
    <submittedName>
        <fullName evidence="2">Glyoxalase</fullName>
    </submittedName>
</protein>
<dbReference type="InterPro" id="IPR037523">
    <property type="entry name" value="VOC_core"/>
</dbReference>
<dbReference type="InterPro" id="IPR029068">
    <property type="entry name" value="Glyas_Bleomycin-R_OHBP_Dase"/>
</dbReference>
<feature type="domain" description="VOC" evidence="1">
    <location>
        <begin position="10"/>
        <end position="120"/>
    </location>
</feature>
<proteinExistence type="predicted"/>
<dbReference type="SUPFAM" id="SSF54593">
    <property type="entry name" value="Glyoxalase/Bleomycin resistance protein/Dihydroxybiphenyl dioxygenase"/>
    <property type="match status" value="1"/>
</dbReference>
<dbReference type="InterPro" id="IPR004360">
    <property type="entry name" value="Glyas_Fos-R_dOase_dom"/>
</dbReference>
<dbReference type="Pfam" id="PF00903">
    <property type="entry name" value="Glyoxalase"/>
    <property type="match status" value="1"/>
</dbReference>
<dbReference type="PANTHER" id="PTHR34109">
    <property type="entry name" value="BNAUNNG04460D PROTEIN-RELATED"/>
    <property type="match status" value="1"/>
</dbReference>
<dbReference type="EMBL" id="SJTG01000002">
    <property type="protein sequence ID" value="TCI09588.1"/>
    <property type="molecule type" value="Genomic_DNA"/>
</dbReference>
<accession>A0A4R0YRV9</accession>
<dbReference type="Gene3D" id="3.30.720.110">
    <property type="match status" value="1"/>
</dbReference>
<reference evidence="2 3" key="1">
    <citation type="submission" date="2019-02" db="EMBL/GenBank/DDBJ databases">
        <title>Dyella amyloliquefaciens sp. nov., isolated from forest soil.</title>
        <authorList>
            <person name="Gao Z.-H."/>
            <person name="Qiu L.-H."/>
        </authorList>
    </citation>
    <scope>NUCLEOTIDE SEQUENCE [LARGE SCALE GENOMIC DNA]</scope>
    <source>
        <strain evidence="2 3">KACC 12747</strain>
    </source>
</reference>
<keyword evidence="3" id="KW-1185">Reference proteome</keyword>